<reference evidence="8" key="1">
    <citation type="submission" date="2025-08" db="UniProtKB">
        <authorList>
            <consortium name="RefSeq"/>
        </authorList>
    </citation>
    <scope>IDENTIFICATION</scope>
    <source>
        <tissue evidence="8">Kidney</tissue>
    </source>
</reference>
<feature type="transmembrane region" description="Helical" evidence="4">
    <location>
        <begin position="1827"/>
        <end position="1847"/>
    </location>
</feature>
<gene>
    <name evidence="8" type="primary">LOC105997492</name>
</gene>
<feature type="compositionally biased region" description="Polar residues" evidence="3">
    <location>
        <begin position="311"/>
        <end position="323"/>
    </location>
</feature>
<accession>A0A1S3GH96</accession>
<protein>
    <submittedName>
        <fullName evidence="8">Leucine-rich repeat-containing protein 37A3-like</fullName>
    </submittedName>
</protein>
<dbReference type="InterPro" id="IPR001611">
    <property type="entry name" value="Leu-rich_rpt"/>
</dbReference>
<feature type="compositionally biased region" description="Polar residues" evidence="3">
    <location>
        <begin position="921"/>
        <end position="930"/>
    </location>
</feature>
<dbReference type="Pfam" id="PF13855">
    <property type="entry name" value="LRR_8"/>
    <property type="match status" value="1"/>
</dbReference>
<feature type="compositionally biased region" description="Polar residues" evidence="3">
    <location>
        <begin position="494"/>
        <end position="512"/>
    </location>
</feature>
<feature type="compositionally biased region" description="Polar residues" evidence="3">
    <location>
        <begin position="338"/>
        <end position="347"/>
    </location>
</feature>
<feature type="compositionally biased region" description="Low complexity" evidence="3">
    <location>
        <begin position="428"/>
        <end position="446"/>
    </location>
</feature>
<feature type="compositionally biased region" description="Polar residues" evidence="3">
    <location>
        <begin position="1438"/>
        <end position="1452"/>
    </location>
</feature>
<feature type="region of interest" description="Disordered" evidence="3">
    <location>
        <begin position="42"/>
        <end position="234"/>
    </location>
</feature>
<keyword evidence="1" id="KW-0433">Leucine-rich repeat</keyword>
<feature type="compositionally biased region" description="Polar residues" evidence="3">
    <location>
        <begin position="654"/>
        <end position="674"/>
    </location>
</feature>
<dbReference type="InterPro" id="IPR032675">
    <property type="entry name" value="LRR_dom_sf"/>
</dbReference>
<feature type="compositionally biased region" description="Polar residues" evidence="3">
    <location>
        <begin position="278"/>
        <end position="295"/>
    </location>
</feature>
<feature type="region of interest" description="Disordered" evidence="3">
    <location>
        <begin position="641"/>
        <end position="689"/>
    </location>
</feature>
<dbReference type="Gene3D" id="3.80.10.10">
    <property type="entry name" value="Ribonuclease Inhibitor"/>
    <property type="match status" value="1"/>
</dbReference>
<dbReference type="PROSITE" id="PS51450">
    <property type="entry name" value="LRR"/>
    <property type="match status" value="1"/>
</dbReference>
<dbReference type="InParanoid" id="A0A1S3GH96"/>
<feature type="domain" description="Leucine-rich repeat-containing protein 37 N-terminal" evidence="6">
    <location>
        <begin position="188"/>
        <end position="255"/>
    </location>
</feature>
<evidence type="ECO:0000259" key="5">
    <source>
        <dbReference type="Pfam" id="PF14914"/>
    </source>
</evidence>
<evidence type="ECO:0000313" key="8">
    <source>
        <dbReference type="RefSeq" id="XP_012887382.1"/>
    </source>
</evidence>
<keyword evidence="4" id="KW-0812">Transmembrane</keyword>
<proteinExistence type="predicted"/>
<keyword evidence="4" id="KW-0472">Membrane</keyword>
<name>A0A1S3GH96_DIPOR</name>
<dbReference type="InterPro" id="IPR003591">
    <property type="entry name" value="Leu-rich_rpt_typical-subtyp"/>
</dbReference>
<dbReference type="Pfam" id="PF14914">
    <property type="entry name" value="LRRC37AB_C"/>
    <property type="match status" value="1"/>
</dbReference>
<feature type="region of interest" description="Disordered" evidence="3">
    <location>
        <begin position="246"/>
        <end position="583"/>
    </location>
</feature>
<feature type="domain" description="Leucine-rich repeat-containing protein 37 N-terminal" evidence="6">
    <location>
        <begin position="290"/>
        <end position="365"/>
    </location>
</feature>
<feature type="region of interest" description="Disordered" evidence="3">
    <location>
        <begin position="846"/>
        <end position="967"/>
    </location>
</feature>
<dbReference type="Proteomes" id="UP000081671">
    <property type="component" value="Unplaced"/>
</dbReference>
<feature type="compositionally biased region" description="Polar residues" evidence="3">
    <location>
        <begin position="937"/>
        <end position="966"/>
    </location>
</feature>
<feature type="region of interest" description="Disordered" evidence="3">
    <location>
        <begin position="1434"/>
        <end position="1483"/>
    </location>
</feature>
<dbReference type="InterPro" id="IPR029423">
    <property type="entry name" value="LRRC37AB_C"/>
</dbReference>
<evidence type="ECO:0000256" key="4">
    <source>
        <dbReference type="SAM" id="Phobius"/>
    </source>
</evidence>
<feature type="compositionally biased region" description="Low complexity" evidence="3">
    <location>
        <begin position="90"/>
        <end position="103"/>
    </location>
</feature>
<dbReference type="SUPFAM" id="SSF52058">
    <property type="entry name" value="L domain-like"/>
    <property type="match status" value="1"/>
</dbReference>
<keyword evidence="2" id="KW-0677">Repeat</keyword>
<feature type="compositionally biased region" description="Polar residues" evidence="3">
    <location>
        <begin position="848"/>
        <end position="908"/>
    </location>
</feature>
<dbReference type="InterPro" id="IPR015753">
    <property type="entry name" value="LRRC37"/>
</dbReference>
<feature type="domain" description="Leucine-rich repeat-containing protein 37 N-terminal" evidence="6">
    <location>
        <begin position="547"/>
        <end position="641"/>
    </location>
</feature>
<evidence type="ECO:0000256" key="3">
    <source>
        <dbReference type="SAM" id="MobiDB-lite"/>
    </source>
</evidence>
<feature type="domain" description="LRRC37A/B like protein 1 C-terminal" evidence="5">
    <location>
        <begin position="1719"/>
        <end position="1851"/>
    </location>
</feature>
<feature type="compositionally biased region" description="Low complexity" evidence="3">
    <location>
        <begin position="675"/>
        <end position="687"/>
    </location>
</feature>
<feature type="domain" description="Leucine-rich repeat-containing protein 37 N-terminal" evidence="6">
    <location>
        <begin position="706"/>
        <end position="776"/>
    </location>
</feature>
<evidence type="ECO:0000256" key="1">
    <source>
        <dbReference type="ARBA" id="ARBA00022614"/>
    </source>
</evidence>
<dbReference type="PANTHER" id="PTHR23045">
    <property type="entry name" value="LEUCINE-RICH REPEAT-CONTAINING PROTEIN 37A"/>
    <property type="match status" value="1"/>
</dbReference>
<feature type="compositionally biased region" description="Polar residues" evidence="3">
    <location>
        <begin position="125"/>
        <end position="136"/>
    </location>
</feature>
<feature type="compositionally biased region" description="Acidic residues" evidence="3">
    <location>
        <begin position="50"/>
        <end position="63"/>
    </location>
</feature>
<evidence type="ECO:0000256" key="2">
    <source>
        <dbReference type="ARBA" id="ARBA00022737"/>
    </source>
</evidence>
<keyword evidence="7" id="KW-1185">Reference proteome</keyword>
<evidence type="ECO:0000313" key="7">
    <source>
        <dbReference type="Proteomes" id="UP000081671"/>
    </source>
</evidence>
<dbReference type="GeneID" id="105997492"/>
<dbReference type="SMART" id="SM00369">
    <property type="entry name" value="LRR_TYP"/>
    <property type="match status" value="3"/>
</dbReference>
<keyword evidence="4" id="KW-1133">Transmembrane helix</keyword>
<dbReference type="OrthoDB" id="676979at2759"/>
<feature type="compositionally biased region" description="Pro residues" evidence="3">
    <location>
        <begin position="447"/>
        <end position="462"/>
    </location>
</feature>
<feature type="compositionally biased region" description="Polar residues" evidence="3">
    <location>
        <begin position="550"/>
        <end position="570"/>
    </location>
</feature>
<evidence type="ECO:0000259" key="6">
    <source>
        <dbReference type="Pfam" id="PF15779"/>
    </source>
</evidence>
<sequence>MKDPFWLSFFERRRQKHELRVAQNRLAGSQLDSSIKVVDVDSVAQKDKEDADEPLEPLEQDESAEVHLQTHTQNPRTPEKLRSPADQEEQPVQQLVSEEVVPSVEKKPQHSTLPDATVQPADVQITFTTPSHQHTAGQPPGRPLEEELSSTQQEVPAQPSELPEFGEPSETHLEAPAQPEKPFEGVRPPGEQEAPVQAPEAPLESIEASPPNHEPTAQSPGEVQAHHANVSYITDKPPDVIVTITAMPTKETESPLSHNEAPAGPAGYREETEPAFSEQEQASQPESLGETQPSVIQPEVPAQASEHNGEVESSLTQQEQPAQSFEHHEWTVSPPGLNKSQHSNLDSLTGKPPDVVITITPQSTDAWGSSPIPSEAPAYPSVLGNDMGLPITQQESPSGPPEPSQVTIPVSIQEEAPAPGPSGHEKPSTQQEATAETTQTSEEVIPPTQPPEVEVPPQPPELPNEIVPSTELHEVPPAPLQNNTVKPSEMNDVEITTQQEVPDQSSMFSEQSGPLEDQNEVTTLQPKPPTTVEPSPIYQAISPGLEEAPSPSQEESTTLLPKPSESTELPSIQPELSVPSPIPSMDYNIPPLSDSWEFSPLDLEMMFKSHNEPTLPKTTVKHVDLELTITPQTNEQVAFSPTQYGVPSQPPQSPENIGSSVHQETITQTPNSHKQQSASTTTQMASSLPAQLPEKVEPFPILPLDIELPSVQDVDATELPVLPHEMVVQPPGHYETTGPTPNQDVTQSPVLPSVTSQPVDLELTITPEISTAAQHSKDLKKWPKETTPLHLQETSPLHLQETTPLHLQETTPLHLQETTPLHLQETPPQYLQETPPLHLQETPPLHLQETSPLHLQETSPLHLQETTPLHLQETTPLHLETPTQPLQDFPTQPLQNTPTQSRQETTTRPLHETPNKPLWKTVTQPKQKTGSMPWLKTPTQPWQKASTQPLPKPSNWPNTMKTQPTRRPQLEAVAKPPTTGYHPVSQFIETTTPKHSEVTLGHPYRLQTQHSTLTQGTVKRLTQFPTTTITENALAVQTEQNAPSSIKLCELCHCQNQTLSCVDLSPGQRLRQVPVPDMDPKKQLFTVLNFKGNKISYIEENIWASYRWTEKLILSENRLTELHKDSFEGLLSLEYLDLSCNKIQSIERRTFESLPFLKFVNLGCNLITEVSFGTFQAWHGLPFLHQIDMGSTQVQLMTVENVLMLTLSLEKLVLPHNMASCLCQFKNNIEVICKTVKIHCDSDLLTNNTHCLEEASIENPEGTFMKVLKSRKKNTSTELVIEPEREYSNKNDITQSGLMNEQPEINEGSDLFTALRYILAYFTQGNIGNTQSTELPFIKLLLSNVQNGDTSVNDLKANTGIPSIIYYNVKKKEEASIQPQHLGPKLKRQIFPQKVPSVEPQEDIWREKESAEERLPGLNGVLKGPKGKQKRHFKEVSKQSSWMKQTAQNLVDSTRKKRLRTPPTSELEPLHGAQEPKKMAGNSLPTKPSFIKKLKAVAASFQKQDSGGKASLSTVVKPLREDGNKDKDLADSMFILEEANSRVKSMEASNPVIYSQKTYHAPVDPRIPRAKMSQKFRKKTSRFRRLLVNRPPFSAVRSLIHSSSGGDFSSWGELRSRENSFSEVYVPSKPSVESTPVRHQIVANAVVGNTAAQNDPVPEGSLPKNIIQEKLVAPGPTVTESKVMLPIESNDEAQWEHLNIGPDSSVKAPITHAQFPSFGDHFELQLNQQLKPLIPNNDVRRLLSHVIRTLKIDCSETDVQMACSKLISKTGLLMKLLGEQQEAKMSRAEWDMDQWKTDNYINEAPGEQKEPIELTQEVPGYGYNNKIILAISVTVVVMILIIIFCLIEVRTTIHTCFHIISCFCSSNDFNFLSH</sequence>
<dbReference type="KEGG" id="dord:105997492"/>
<organism evidence="7 8">
    <name type="scientific">Dipodomys ordii</name>
    <name type="common">Ord's kangaroo rat</name>
    <dbReference type="NCBI Taxonomy" id="10020"/>
    <lineage>
        <taxon>Eukaryota</taxon>
        <taxon>Metazoa</taxon>
        <taxon>Chordata</taxon>
        <taxon>Craniata</taxon>
        <taxon>Vertebrata</taxon>
        <taxon>Euteleostomi</taxon>
        <taxon>Mammalia</taxon>
        <taxon>Eutheria</taxon>
        <taxon>Euarchontoglires</taxon>
        <taxon>Glires</taxon>
        <taxon>Rodentia</taxon>
        <taxon>Castorimorpha</taxon>
        <taxon>Heteromyidae</taxon>
        <taxon>Dipodomyinae</taxon>
        <taxon>Dipodomys</taxon>
    </lineage>
</organism>
<dbReference type="Pfam" id="PF15779">
    <property type="entry name" value="LRRC37"/>
    <property type="match status" value="4"/>
</dbReference>
<dbReference type="PANTHER" id="PTHR23045:SF9">
    <property type="entry name" value="LEUCINE RICH REPEAT CONTAINING 37A-RELATED"/>
    <property type="match status" value="1"/>
</dbReference>
<dbReference type="RefSeq" id="XP_012887382.1">
    <property type="nucleotide sequence ID" value="XM_013031928.1"/>
</dbReference>
<dbReference type="InterPro" id="IPR032754">
    <property type="entry name" value="LRRC37_N"/>
</dbReference>